<comment type="caution">
    <text evidence="1">The sequence shown here is derived from an EMBL/GenBank/DDBJ whole genome shotgun (WGS) entry which is preliminary data.</text>
</comment>
<dbReference type="Proteomes" id="UP001165960">
    <property type="component" value="Unassembled WGS sequence"/>
</dbReference>
<keyword evidence="2" id="KW-1185">Reference proteome</keyword>
<accession>A0ACC2TMV0</accession>
<gene>
    <name evidence="1" type="ORF">DSO57_1031660</name>
</gene>
<sequence>MLRLIHFSSALLANGLYLNEFAKSSPERISQKGPGSPEFVGNVYIHPTAHIHPSVKVPFVYSFD</sequence>
<evidence type="ECO:0000313" key="2">
    <source>
        <dbReference type="Proteomes" id="UP001165960"/>
    </source>
</evidence>
<reference evidence="1" key="1">
    <citation type="submission" date="2022-04" db="EMBL/GenBank/DDBJ databases">
        <title>Genome of the entomopathogenic fungus Entomophthora muscae.</title>
        <authorList>
            <person name="Elya C."/>
            <person name="Lovett B.R."/>
            <person name="Lee E."/>
            <person name="Macias A.M."/>
            <person name="Hajek A.E."/>
            <person name="De Bivort B.L."/>
            <person name="Kasson M.T."/>
            <person name="De Fine Licht H.H."/>
            <person name="Stajich J.E."/>
        </authorList>
    </citation>
    <scope>NUCLEOTIDE SEQUENCE</scope>
    <source>
        <strain evidence="1">Berkeley</strain>
    </source>
</reference>
<name>A0ACC2TMV0_9FUNG</name>
<organism evidence="1 2">
    <name type="scientific">Entomophthora muscae</name>
    <dbReference type="NCBI Taxonomy" id="34485"/>
    <lineage>
        <taxon>Eukaryota</taxon>
        <taxon>Fungi</taxon>
        <taxon>Fungi incertae sedis</taxon>
        <taxon>Zoopagomycota</taxon>
        <taxon>Entomophthoromycotina</taxon>
        <taxon>Entomophthoromycetes</taxon>
        <taxon>Entomophthorales</taxon>
        <taxon>Entomophthoraceae</taxon>
        <taxon>Entomophthora</taxon>
    </lineage>
</organism>
<protein>
    <submittedName>
        <fullName evidence="1">Uncharacterized protein</fullName>
    </submittedName>
</protein>
<proteinExistence type="predicted"/>
<evidence type="ECO:0000313" key="1">
    <source>
        <dbReference type="EMBL" id="KAJ9075858.1"/>
    </source>
</evidence>
<dbReference type="EMBL" id="QTSX02002359">
    <property type="protein sequence ID" value="KAJ9075858.1"/>
    <property type="molecule type" value="Genomic_DNA"/>
</dbReference>